<evidence type="ECO:0000313" key="1">
    <source>
        <dbReference type="EMBL" id="TNN49731.1"/>
    </source>
</evidence>
<name>A0A4Z2G8W0_9TELE</name>
<dbReference type="AlphaFoldDB" id="A0A4Z2G8W0"/>
<reference evidence="1 2" key="1">
    <citation type="submission" date="2019-03" db="EMBL/GenBank/DDBJ databases">
        <title>First draft genome of Liparis tanakae, snailfish: a comprehensive survey of snailfish specific genes.</title>
        <authorList>
            <person name="Kim W."/>
            <person name="Song I."/>
            <person name="Jeong J.-H."/>
            <person name="Kim D."/>
            <person name="Kim S."/>
            <person name="Ryu S."/>
            <person name="Song J.Y."/>
            <person name="Lee S.K."/>
        </authorList>
    </citation>
    <scope>NUCLEOTIDE SEQUENCE [LARGE SCALE GENOMIC DNA]</scope>
    <source>
        <tissue evidence="1">Muscle</tissue>
    </source>
</reference>
<dbReference type="Proteomes" id="UP000314294">
    <property type="component" value="Unassembled WGS sequence"/>
</dbReference>
<gene>
    <name evidence="1" type="ORF">EYF80_040080</name>
</gene>
<protein>
    <submittedName>
        <fullName evidence="1">Uncharacterized protein</fullName>
    </submittedName>
</protein>
<keyword evidence="2" id="KW-1185">Reference proteome</keyword>
<organism evidence="1 2">
    <name type="scientific">Liparis tanakae</name>
    <name type="common">Tanaka's snailfish</name>
    <dbReference type="NCBI Taxonomy" id="230148"/>
    <lineage>
        <taxon>Eukaryota</taxon>
        <taxon>Metazoa</taxon>
        <taxon>Chordata</taxon>
        <taxon>Craniata</taxon>
        <taxon>Vertebrata</taxon>
        <taxon>Euteleostomi</taxon>
        <taxon>Actinopterygii</taxon>
        <taxon>Neopterygii</taxon>
        <taxon>Teleostei</taxon>
        <taxon>Neoteleostei</taxon>
        <taxon>Acanthomorphata</taxon>
        <taxon>Eupercaria</taxon>
        <taxon>Perciformes</taxon>
        <taxon>Cottioidei</taxon>
        <taxon>Cottales</taxon>
        <taxon>Liparidae</taxon>
        <taxon>Liparis</taxon>
    </lineage>
</organism>
<sequence length="100" mass="11126">METGGGFIASRDAEGGRKTLLSIIRSVEVLRRAWLTPKGPKHLGIPPFHALVYFGSAHKDRLFVSLVKYEPTGHKITYSKALEAFFTPRDCCNGHVNTQQ</sequence>
<accession>A0A4Z2G8W0</accession>
<proteinExistence type="predicted"/>
<comment type="caution">
    <text evidence="1">The sequence shown here is derived from an EMBL/GenBank/DDBJ whole genome shotgun (WGS) entry which is preliminary data.</text>
</comment>
<dbReference type="EMBL" id="SRLO01000643">
    <property type="protein sequence ID" value="TNN49731.1"/>
    <property type="molecule type" value="Genomic_DNA"/>
</dbReference>
<evidence type="ECO:0000313" key="2">
    <source>
        <dbReference type="Proteomes" id="UP000314294"/>
    </source>
</evidence>